<dbReference type="AlphaFoldDB" id="A0A6N8FSA0"/>
<keyword evidence="2" id="KW-1185">Reference proteome</keyword>
<dbReference type="OrthoDB" id="421986at2"/>
<dbReference type="InterPro" id="IPR052918">
    <property type="entry name" value="Motility_Chemotaxis_Reg"/>
</dbReference>
<comment type="caution">
    <text evidence="1">The sequence shown here is derived from an EMBL/GenBank/DDBJ whole genome shotgun (WGS) entry which is preliminary data.</text>
</comment>
<reference evidence="1 2" key="1">
    <citation type="journal article" date="2019" name="Front. Microbiol.">
        <title>Genomic Features for Desiccation Tolerance and Sugar Biosynthesis in the Extremophile Gloeocapsopsis sp. UTEX B3054.</title>
        <authorList>
            <person name="Urrejola C."/>
            <person name="Alcorta J."/>
            <person name="Salas L."/>
            <person name="Vasquez M."/>
            <person name="Polz M.F."/>
            <person name="Vicuna R."/>
            <person name="Diez B."/>
        </authorList>
    </citation>
    <scope>NUCLEOTIDE SEQUENCE [LARGE SCALE GENOMIC DNA]</scope>
    <source>
        <strain evidence="1 2">1H9</strain>
    </source>
</reference>
<dbReference type="InterPro" id="IPR010620">
    <property type="entry name" value="SBBP_repeat"/>
</dbReference>
<dbReference type="PANTHER" id="PTHR35580:SF1">
    <property type="entry name" value="PHYTASE-LIKE DOMAIN-CONTAINING PROTEIN"/>
    <property type="match status" value="1"/>
</dbReference>
<dbReference type="EMBL" id="NAPY01000007">
    <property type="protein sequence ID" value="MUL36000.1"/>
    <property type="molecule type" value="Genomic_DNA"/>
</dbReference>
<dbReference type="RefSeq" id="WP_105222333.1">
    <property type="nucleotide sequence ID" value="NZ_CAWNSU010000010.1"/>
</dbReference>
<organism evidence="1 2">
    <name type="scientific">Gloeocapsopsis dulcis AAB1 = 1H9</name>
    <dbReference type="NCBI Taxonomy" id="1433147"/>
    <lineage>
        <taxon>Bacteria</taxon>
        <taxon>Bacillati</taxon>
        <taxon>Cyanobacteriota</taxon>
        <taxon>Cyanophyceae</taxon>
        <taxon>Oscillatoriophycideae</taxon>
        <taxon>Chroococcales</taxon>
        <taxon>Chroococcaceae</taxon>
        <taxon>Gloeocapsopsis</taxon>
        <taxon>Gloeocapsopsis dulcis</taxon>
    </lineage>
</organism>
<evidence type="ECO:0000313" key="2">
    <source>
        <dbReference type="Proteomes" id="UP000441797"/>
    </source>
</evidence>
<name>A0A6N8FSA0_9CHRO</name>
<evidence type="ECO:0008006" key="3">
    <source>
        <dbReference type="Google" id="ProtNLM"/>
    </source>
</evidence>
<dbReference type="InterPro" id="IPR011042">
    <property type="entry name" value="6-blade_b-propeller_TolB-like"/>
</dbReference>
<protein>
    <recommendedName>
        <fullName evidence="3">Hemolysin</fullName>
    </recommendedName>
</protein>
<accession>A0A6N8FSA0</accession>
<dbReference type="PANTHER" id="PTHR35580">
    <property type="entry name" value="CELL SURFACE GLYCOPROTEIN (S-LAYER PROTEIN)-LIKE PROTEIN"/>
    <property type="match status" value="1"/>
</dbReference>
<dbReference type="Pfam" id="PF06739">
    <property type="entry name" value="SBBP"/>
    <property type="match status" value="6"/>
</dbReference>
<proteinExistence type="predicted"/>
<sequence>MSNPSKSTENELLEALTQKYLPEDDFDTSLQTIIQNQGSNTNNINIPQVSLNLYTPGSDLAAGFRQNQIIAGRSGNDVLIGLDPVANNPGQLQFDVLLADFEIPGLSPSPSRSFANKFFLGDWQQPYYANNGIYDFAVALNFNPSQDVIQLHGTAADYQLVESSLGTAISFQQGNNSDFVAFVPLVSDLSLNSNYFQFVGDTPPEGPVLNKAQQLGTSKFDIASGVSTDGNGNVYLVGGTTGNLGTIPGSDSNAGSRDAWVARYNSDGSLAGIVQFGSSEFDTAYDIATDQEGNSYITGSTQGNLAGPLQSASSDTWVAKFDSQGNQEWIQQYGTDIINTSLAIDIDDDGNVYQAGFTVKAGGSIIGYQDDFWVTKYDNEGNRLWFSEFGDPNSFDECYGIAVDSQGNSYLTGWTLGNLAGEGNAGSYDAWVAKYDTNGNQQWVQQFGTSDYEFSWDIAVDSQGNSYATGWTLGDLGGEGNAGSYDAWIAKYDTNGNQQWIEQFGGSGADEAFAIDIDAYDNIFVTGYTDGALEGVNKGEKDAWVVKYNTDGDQVWTQQFGTPNSDFSGSIAANNAGSLFVVGNTDGSLGGTNAGSWDGWLAKLNSNSGGALQDFTAPGNSAALV</sequence>
<evidence type="ECO:0000313" key="1">
    <source>
        <dbReference type="EMBL" id="MUL36000.1"/>
    </source>
</evidence>
<dbReference type="Gene3D" id="2.120.10.30">
    <property type="entry name" value="TolB, C-terminal domain"/>
    <property type="match status" value="2"/>
</dbReference>
<dbReference type="Proteomes" id="UP000441797">
    <property type="component" value="Unassembled WGS sequence"/>
</dbReference>
<dbReference type="SUPFAM" id="SSF101898">
    <property type="entry name" value="NHL repeat"/>
    <property type="match status" value="1"/>
</dbReference>
<gene>
    <name evidence="1" type="ORF">BWI75_06450</name>
</gene>